<organism evidence="17 18">
    <name type="scientific">Eufriesea mexicana</name>
    <dbReference type="NCBI Taxonomy" id="516756"/>
    <lineage>
        <taxon>Eukaryota</taxon>
        <taxon>Metazoa</taxon>
        <taxon>Ecdysozoa</taxon>
        <taxon>Arthropoda</taxon>
        <taxon>Hexapoda</taxon>
        <taxon>Insecta</taxon>
        <taxon>Pterygota</taxon>
        <taxon>Neoptera</taxon>
        <taxon>Endopterygota</taxon>
        <taxon>Hymenoptera</taxon>
        <taxon>Apocrita</taxon>
        <taxon>Aculeata</taxon>
        <taxon>Apoidea</taxon>
        <taxon>Anthophila</taxon>
        <taxon>Apidae</taxon>
        <taxon>Eufriesea</taxon>
    </lineage>
</organism>
<evidence type="ECO:0000256" key="3">
    <source>
        <dbReference type="ARBA" id="ARBA00007532"/>
    </source>
</evidence>
<dbReference type="InterPro" id="IPR004099">
    <property type="entry name" value="Pyr_nucl-diS_OxRdtase_dimer"/>
</dbReference>
<keyword evidence="9 14" id="KW-0560">Oxidoreductase</keyword>
<feature type="domain" description="FAD/NAD(P)-binding" evidence="16">
    <location>
        <begin position="541"/>
        <end position="791"/>
    </location>
</feature>
<feature type="domain" description="Pyridine nucleotide-disulphide oxidoreductase dimerisation" evidence="15">
    <location>
        <begin position="414"/>
        <end position="525"/>
    </location>
</feature>
<evidence type="ECO:0000256" key="6">
    <source>
        <dbReference type="ARBA" id="ARBA00022827"/>
    </source>
</evidence>
<dbReference type="InterPro" id="IPR036188">
    <property type="entry name" value="FAD/NAD-bd_sf"/>
</dbReference>
<dbReference type="InterPro" id="IPR006338">
    <property type="entry name" value="Thioredoxin/glutathione_Rdtase"/>
</dbReference>
<comment type="catalytic activity">
    <reaction evidence="12">
        <text>[thioredoxin]-dithiol + NADP(+) = [thioredoxin]-disulfide + NADPH + H(+)</text>
        <dbReference type="Rhea" id="RHEA:20345"/>
        <dbReference type="Rhea" id="RHEA-COMP:10698"/>
        <dbReference type="Rhea" id="RHEA-COMP:10700"/>
        <dbReference type="ChEBI" id="CHEBI:15378"/>
        <dbReference type="ChEBI" id="CHEBI:29950"/>
        <dbReference type="ChEBI" id="CHEBI:50058"/>
        <dbReference type="ChEBI" id="CHEBI:57783"/>
        <dbReference type="ChEBI" id="CHEBI:58349"/>
        <dbReference type="EC" id="1.8.1.9"/>
    </reaction>
</comment>
<dbReference type="GO" id="GO:0045454">
    <property type="term" value="P:cell redox homeostasis"/>
    <property type="evidence" value="ECO:0007669"/>
    <property type="project" value="InterPro"/>
</dbReference>
<proteinExistence type="inferred from homology"/>
<dbReference type="InterPro" id="IPR023753">
    <property type="entry name" value="FAD/NAD-binding_dom"/>
</dbReference>
<dbReference type="Gene3D" id="3.30.390.30">
    <property type="match status" value="1"/>
</dbReference>
<keyword evidence="11 14" id="KW-0676">Redox-active center</keyword>
<dbReference type="OrthoDB" id="361797at2759"/>
<dbReference type="Pfam" id="PF02852">
    <property type="entry name" value="Pyr_redox_dim"/>
    <property type="match status" value="2"/>
</dbReference>
<reference evidence="17 18" key="1">
    <citation type="submission" date="2015-07" db="EMBL/GenBank/DDBJ databases">
        <title>The genome of Eufriesea mexicana.</title>
        <authorList>
            <person name="Pan H."/>
            <person name="Kapheim K."/>
        </authorList>
    </citation>
    <scope>NUCLEOTIDE SEQUENCE [LARGE SCALE GENOMIC DNA]</scope>
    <source>
        <strain evidence="17">0111107269</strain>
        <tissue evidence="17">Whole body</tissue>
    </source>
</reference>
<dbReference type="Gene3D" id="3.50.50.60">
    <property type="entry name" value="FAD/NAD(P)-binding domain"/>
    <property type="match status" value="3"/>
</dbReference>
<evidence type="ECO:0000256" key="11">
    <source>
        <dbReference type="ARBA" id="ARBA00023284"/>
    </source>
</evidence>
<keyword evidence="18" id="KW-1185">Reference proteome</keyword>
<feature type="domain" description="Pyridine nucleotide-disulphide oxidoreductase dimerisation" evidence="15">
    <location>
        <begin position="811"/>
        <end position="922"/>
    </location>
</feature>
<dbReference type="EC" id="1.8.1.9" evidence="4"/>
<evidence type="ECO:0000256" key="12">
    <source>
        <dbReference type="ARBA" id="ARBA00048132"/>
    </source>
</evidence>
<dbReference type="GO" id="GO:0034599">
    <property type="term" value="P:cellular response to oxidative stress"/>
    <property type="evidence" value="ECO:0007669"/>
    <property type="project" value="TreeGrafter"/>
</dbReference>
<dbReference type="InterPro" id="IPR012999">
    <property type="entry name" value="Pyr_OxRdtase_I_AS"/>
</dbReference>
<keyword evidence="6 14" id="KW-0274">FAD</keyword>
<dbReference type="GO" id="GO:0005739">
    <property type="term" value="C:mitochondrion"/>
    <property type="evidence" value="ECO:0007669"/>
    <property type="project" value="UniProtKB-SubCell"/>
</dbReference>
<dbReference type="PRINTS" id="PR00411">
    <property type="entry name" value="PNDRDTASEI"/>
</dbReference>
<dbReference type="Pfam" id="PF07992">
    <property type="entry name" value="Pyr_redox_2"/>
    <property type="match status" value="2"/>
</dbReference>
<evidence type="ECO:0000256" key="4">
    <source>
        <dbReference type="ARBA" id="ARBA00012610"/>
    </source>
</evidence>
<dbReference type="PANTHER" id="PTHR42737:SF7">
    <property type="entry name" value="THIOREDOXIN-DISULFIDE REDUCTASE"/>
    <property type="match status" value="1"/>
</dbReference>
<keyword evidence="10" id="KW-1015">Disulfide bond</keyword>
<sequence length="940" mass="104039">MKSRNVKKKKLWCLSCREKPQTMDSDYSDKETEDVKKDTESLDDLATEEIESMADQKFMYDLLVIGGGSGGLAAAKEAVNLGAKVAVLDFVTPTPRGTTWGLGGTCVNVGCIPKKLMHQAALLGEAIHEAAAYGWQIPDPEAIKIDWVALRTSVQNHVKSVNWVTRVELRTKKIEYINALGYFKDAHTICGKMKNGEEKLYTAKNILIAVGGRPRYPDIPGALKYGITSDDIFSLEKAPGKTLVVGAGYIGLECAGFLNGLGYDATIMVRSIVLRGFDQQMANTVAEEMTRRGVHFIYEAKPSRIEKQSDERLLVHWVDKDGTTHQDIFDTVLFAIGRKPLTEELKPENIGLKLIPDTAKIDAIDEQTNVPNVYAVGDVLHKKPELTPVAILAGRLLARRLFGNSTEQMDYINVATTVFSPLEYGCVGLSEEAAIAIHGEEKIEIYHAYYKPTEFFVPQKDVSNCYLKVVAFRNGDQRVLGMHFIGPNAGEVIQGFAAAMKCNLTFPKLKETVGIHPTVAEEFTREAAAYGWQIPDPEAIKIDWVALRTSVQNHVKSVNWVTRVELRTKKIEYINALGYFKDAHTICGKMKNGEEKLYTAKNILIAVGGRPRYPDIPGALKYGITSDDIFSLEKAPGKTLVVGAGYIGLECAGFLNGLGYDATIMVRSIVLRGFDQQMANTVAEEMTRRGVHFIYEAKPSRIEKQSDERLLVHWVDKDGTTHQDIFDTVLFAIGRKPLTEELKPENIGLKLIPDTAKIDAIDEQTNVPNVYAVGDVLHKKPELTPVAILAGRLLARRLFGNSTEQMDYINVATTVFSPLEYGCVGLSEEAAIAIHGEEKIEIYHAYYKPTEFFVPQKDVSNCYLKVVAFRNGDQRVLGMHFIGPNAGEVIQGFAAAMKCNLTFPKLKETVGIHPTVAEEFTRVSVTKRSGLDPKPQSCCS</sequence>
<evidence type="ECO:0000259" key="16">
    <source>
        <dbReference type="Pfam" id="PF07992"/>
    </source>
</evidence>
<dbReference type="AlphaFoldDB" id="A0A310SFN8"/>
<gene>
    <name evidence="17" type="ORF">WN48_03005</name>
</gene>
<keyword evidence="7" id="KW-0521">NADP</keyword>
<dbReference type="PRINTS" id="PR00368">
    <property type="entry name" value="FADPNR"/>
</dbReference>
<dbReference type="FunFam" id="3.30.390.30:FF:000004">
    <property type="entry name" value="Thioredoxin reductase 1, cytoplasmic"/>
    <property type="match status" value="2"/>
</dbReference>
<evidence type="ECO:0000313" key="18">
    <source>
        <dbReference type="Proteomes" id="UP000250275"/>
    </source>
</evidence>
<comment type="function">
    <text evidence="13">Thioredoxin system is a major player in glutathione metabolism, due to the demonstrated absence of a glutathione reductase. Functionally interacts with the Sod/Cat reactive oxidation species (ROS) defense system and thereby has a role in preadult development and life span. Lack of a glutathione reductase suggests antioxidant defense in Drosophila, and probably in related insects, differs fundamentally from that in other organisms.</text>
</comment>
<comment type="subcellular location">
    <subcellularLocation>
        <location evidence="2">Mitochondrion</location>
    </subcellularLocation>
</comment>
<dbReference type="SUPFAM" id="SSF55424">
    <property type="entry name" value="FAD/NAD-linked reductases, dimerisation (C-terminal) domain"/>
    <property type="match status" value="2"/>
</dbReference>
<accession>A0A310SFN8</accession>
<evidence type="ECO:0000256" key="5">
    <source>
        <dbReference type="ARBA" id="ARBA00022630"/>
    </source>
</evidence>
<protein>
    <recommendedName>
        <fullName evidence="4">thioredoxin-disulfide reductase (NADPH)</fullName>
        <ecNumber evidence="4">1.8.1.9</ecNumber>
    </recommendedName>
</protein>
<evidence type="ECO:0000256" key="14">
    <source>
        <dbReference type="RuleBase" id="RU003691"/>
    </source>
</evidence>
<dbReference type="GO" id="GO:0050660">
    <property type="term" value="F:flavin adenine dinucleotide binding"/>
    <property type="evidence" value="ECO:0007669"/>
    <property type="project" value="InterPro"/>
</dbReference>
<evidence type="ECO:0000256" key="9">
    <source>
        <dbReference type="ARBA" id="ARBA00023002"/>
    </source>
</evidence>
<dbReference type="InterPro" id="IPR046952">
    <property type="entry name" value="GSHR/TRXR-like"/>
</dbReference>
<comment type="similarity">
    <text evidence="3 14">Belongs to the class-I pyridine nucleotide-disulfide oxidoreductase family.</text>
</comment>
<feature type="domain" description="FAD/NAD(P)-binding" evidence="16">
    <location>
        <begin position="60"/>
        <end position="394"/>
    </location>
</feature>
<comment type="cofactor">
    <cofactor evidence="1">
        <name>FAD</name>
        <dbReference type="ChEBI" id="CHEBI:57692"/>
    </cofactor>
</comment>
<evidence type="ECO:0000256" key="7">
    <source>
        <dbReference type="ARBA" id="ARBA00022857"/>
    </source>
</evidence>
<dbReference type="GO" id="GO:0005829">
    <property type="term" value="C:cytosol"/>
    <property type="evidence" value="ECO:0007669"/>
    <property type="project" value="TreeGrafter"/>
</dbReference>
<dbReference type="SUPFAM" id="SSF51905">
    <property type="entry name" value="FAD/NAD(P)-binding domain"/>
    <property type="match status" value="2"/>
</dbReference>
<dbReference type="PROSITE" id="PS00076">
    <property type="entry name" value="PYRIDINE_REDOX_1"/>
    <property type="match status" value="1"/>
</dbReference>
<dbReference type="GO" id="GO:0004362">
    <property type="term" value="F:glutathione-disulfide reductase (NADPH) activity"/>
    <property type="evidence" value="ECO:0007669"/>
    <property type="project" value="TreeGrafter"/>
</dbReference>
<evidence type="ECO:0000259" key="15">
    <source>
        <dbReference type="Pfam" id="PF02852"/>
    </source>
</evidence>
<evidence type="ECO:0000256" key="10">
    <source>
        <dbReference type="ARBA" id="ARBA00023157"/>
    </source>
</evidence>
<evidence type="ECO:0000256" key="2">
    <source>
        <dbReference type="ARBA" id="ARBA00004173"/>
    </source>
</evidence>
<dbReference type="GO" id="GO:0006749">
    <property type="term" value="P:glutathione metabolic process"/>
    <property type="evidence" value="ECO:0007669"/>
    <property type="project" value="TreeGrafter"/>
</dbReference>
<evidence type="ECO:0000256" key="8">
    <source>
        <dbReference type="ARBA" id="ARBA00022946"/>
    </source>
</evidence>
<dbReference type="NCBIfam" id="TIGR01438">
    <property type="entry name" value="TGR"/>
    <property type="match status" value="2"/>
</dbReference>
<dbReference type="FunFam" id="3.50.50.60:FF:000190">
    <property type="entry name" value="Thioredoxin reductase"/>
    <property type="match status" value="1"/>
</dbReference>
<dbReference type="GO" id="GO:0004791">
    <property type="term" value="F:thioredoxin-disulfide reductase (NADPH) activity"/>
    <property type="evidence" value="ECO:0007669"/>
    <property type="project" value="UniProtKB-EC"/>
</dbReference>
<evidence type="ECO:0000256" key="13">
    <source>
        <dbReference type="ARBA" id="ARBA00054062"/>
    </source>
</evidence>
<dbReference type="InterPro" id="IPR016156">
    <property type="entry name" value="FAD/NAD-linked_Rdtase_dimer_sf"/>
</dbReference>
<evidence type="ECO:0000313" key="17">
    <source>
        <dbReference type="EMBL" id="OAD56769.1"/>
    </source>
</evidence>
<keyword evidence="5 14" id="KW-0285">Flavoprotein</keyword>
<keyword evidence="8" id="KW-0809">Transit peptide</keyword>
<evidence type="ECO:0000256" key="1">
    <source>
        <dbReference type="ARBA" id="ARBA00001974"/>
    </source>
</evidence>
<dbReference type="FunFam" id="3.50.50.60:FF:000012">
    <property type="entry name" value="Thioredoxin reductase 1, cytoplasmic"/>
    <property type="match status" value="1"/>
</dbReference>
<dbReference type="EMBL" id="KQ761824">
    <property type="protein sequence ID" value="OAD56769.1"/>
    <property type="molecule type" value="Genomic_DNA"/>
</dbReference>
<name>A0A310SFN8_9HYME</name>
<dbReference type="Proteomes" id="UP000250275">
    <property type="component" value="Unassembled WGS sequence"/>
</dbReference>
<dbReference type="PANTHER" id="PTHR42737">
    <property type="entry name" value="GLUTATHIONE REDUCTASE"/>
    <property type="match status" value="1"/>
</dbReference>